<protein>
    <recommendedName>
        <fullName evidence="3">N-acetyltransferase domain-containing protein</fullName>
    </recommendedName>
</protein>
<evidence type="ECO:0008006" key="3">
    <source>
        <dbReference type="Google" id="ProtNLM"/>
    </source>
</evidence>
<dbReference type="RefSeq" id="WP_135193369.1">
    <property type="nucleotide sequence ID" value="NZ_SPVH01000002.1"/>
</dbReference>
<comment type="caution">
    <text evidence="1">The sequence shown here is derived from an EMBL/GenBank/DDBJ whole genome shotgun (WGS) entry which is preliminary data.</text>
</comment>
<dbReference type="InterPro" id="IPR016181">
    <property type="entry name" value="Acyl_CoA_acyltransferase"/>
</dbReference>
<dbReference type="SUPFAM" id="SSF55729">
    <property type="entry name" value="Acyl-CoA N-acyltransferases (Nat)"/>
    <property type="match status" value="1"/>
</dbReference>
<gene>
    <name evidence="1" type="ORF">EGY25_01850</name>
</gene>
<accession>A0A4Y9RXH0</accession>
<organism evidence="1 2">
    <name type="scientific">Brevundimonas intermedia</name>
    <dbReference type="NCBI Taxonomy" id="74315"/>
    <lineage>
        <taxon>Bacteria</taxon>
        <taxon>Pseudomonadati</taxon>
        <taxon>Pseudomonadota</taxon>
        <taxon>Alphaproteobacteria</taxon>
        <taxon>Caulobacterales</taxon>
        <taxon>Caulobacteraceae</taxon>
        <taxon>Brevundimonas</taxon>
    </lineage>
</organism>
<name>A0A4Y9RXH0_9CAUL</name>
<dbReference type="AlphaFoldDB" id="A0A4Y9RXH0"/>
<dbReference type="OrthoDB" id="7648502at2"/>
<dbReference type="EMBL" id="SPVH01000002">
    <property type="protein sequence ID" value="TFW13977.1"/>
    <property type="molecule type" value="Genomic_DNA"/>
</dbReference>
<proteinExistence type="predicted"/>
<keyword evidence="2" id="KW-1185">Reference proteome</keyword>
<evidence type="ECO:0000313" key="1">
    <source>
        <dbReference type="EMBL" id="TFW13977.1"/>
    </source>
</evidence>
<dbReference type="Proteomes" id="UP000298216">
    <property type="component" value="Unassembled WGS sequence"/>
</dbReference>
<reference evidence="1 2" key="1">
    <citation type="submission" date="2019-03" db="EMBL/GenBank/DDBJ databases">
        <title>Draft genome of Brevundimonas sp. a heavy metal resistant soil bacteria.</title>
        <authorList>
            <person name="Soto J."/>
        </authorList>
    </citation>
    <scope>NUCLEOTIDE SEQUENCE [LARGE SCALE GENOMIC DNA]</scope>
    <source>
        <strain evidence="1 2">B-10</strain>
    </source>
</reference>
<evidence type="ECO:0000313" key="2">
    <source>
        <dbReference type="Proteomes" id="UP000298216"/>
    </source>
</evidence>
<sequence>MSKPVTPRLLDTTVGAGPGLRSRIVERPGLALAPADLAVLIEDVRSIARSVLGDRDLTYGIFAGDPEILSRTVLTVVYEKKSGRPVAFNALAILDANLGGRPVEILHLGLVMVRPDVRGSGLSATLYGLTCVLLFVRRQCRAVWVSSVTQVPAVVGMVAETFSDVYPARPPARRSFQHERLARQIMGRWRHAFGVGEEAGFDADRFVITDAYTGGSDELKKTFESAAKHRDAIYNDLCAAELDYGRGDDLLQIGQIDMRAASRYLAKVAPPDTVPGLLGRFALLMIQAALLPLVHWLDHTQPWGSLRAWKT</sequence>